<name>A0ABP8KZ87_9BACT</name>
<organism evidence="1 2">
    <name type="scientific">Nibrella viscosa</name>
    <dbReference type="NCBI Taxonomy" id="1084524"/>
    <lineage>
        <taxon>Bacteria</taxon>
        <taxon>Pseudomonadati</taxon>
        <taxon>Bacteroidota</taxon>
        <taxon>Cytophagia</taxon>
        <taxon>Cytophagales</taxon>
        <taxon>Spirosomataceae</taxon>
        <taxon>Nibrella</taxon>
    </lineage>
</organism>
<protein>
    <submittedName>
        <fullName evidence="1">Uncharacterized protein</fullName>
    </submittedName>
</protein>
<dbReference type="EMBL" id="BAABHB010000017">
    <property type="protein sequence ID" value="GAA4418538.1"/>
    <property type="molecule type" value="Genomic_DNA"/>
</dbReference>
<evidence type="ECO:0000313" key="2">
    <source>
        <dbReference type="Proteomes" id="UP001500936"/>
    </source>
</evidence>
<keyword evidence="2" id="KW-1185">Reference proteome</keyword>
<dbReference type="Proteomes" id="UP001500936">
    <property type="component" value="Unassembled WGS sequence"/>
</dbReference>
<reference evidence="2" key="1">
    <citation type="journal article" date="2019" name="Int. J. Syst. Evol. Microbiol.">
        <title>The Global Catalogue of Microorganisms (GCM) 10K type strain sequencing project: providing services to taxonomists for standard genome sequencing and annotation.</title>
        <authorList>
            <consortium name="The Broad Institute Genomics Platform"/>
            <consortium name="The Broad Institute Genome Sequencing Center for Infectious Disease"/>
            <person name="Wu L."/>
            <person name="Ma J."/>
        </authorList>
    </citation>
    <scope>NUCLEOTIDE SEQUENCE [LARGE SCALE GENOMIC DNA]</scope>
    <source>
        <strain evidence="2">JCM 17925</strain>
    </source>
</reference>
<comment type="caution">
    <text evidence="1">The sequence shown here is derived from an EMBL/GenBank/DDBJ whole genome shotgun (WGS) entry which is preliminary data.</text>
</comment>
<proteinExistence type="predicted"/>
<gene>
    <name evidence="1" type="ORF">GCM10023187_52050</name>
</gene>
<sequence length="145" mass="16741">MENYAETITAERVRRVMNGYGDTAGTGGSFAYYKLGERLFDEEGNLNPCVSTDKIRQYLWFTETKGTTLEASSDEPYRLGVYENTAYYFCYQPDAVTTLNYDLLGTIRTRAEQYIIYADACVLPDDYLQQKNIIFKKIPRDITRL</sequence>
<accession>A0ABP8KZ87</accession>
<evidence type="ECO:0000313" key="1">
    <source>
        <dbReference type="EMBL" id="GAA4418538.1"/>
    </source>
</evidence>